<comment type="caution">
    <text evidence="2">The sequence shown here is derived from an EMBL/GenBank/DDBJ whole genome shotgun (WGS) entry which is preliminary data.</text>
</comment>
<feature type="region of interest" description="Disordered" evidence="1">
    <location>
        <begin position="205"/>
        <end position="231"/>
    </location>
</feature>
<reference evidence="2 3" key="1">
    <citation type="submission" date="2020-08" db="EMBL/GenBank/DDBJ databases">
        <title>Genomic Encyclopedia of Type Strains, Phase IV (KMG-IV): sequencing the most valuable type-strain genomes for metagenomic binning, comparative biology and taxonomic classification.</title>
        <authorList>
            <person name="Goeker M."/>
        </authorList>
    </citation>
    <scope>NUCLEOTIDE SEQUENCE [LARGE SCALE GENOMIC DNA]</scope>
    <source>
        <strain evidence="2 3">DSM 29007</strain>
    </source>
</reference>
<protein>
    <submittedName>
        <fullName evidence="2">Uncharacterized protein</fullName>
    </submittedName>
</protein>
<feature type="compositionally biased region" description="Basic and acidic residues" evidence="1">
    <location>
        <begin position="215"/>
        <end position="231"/>
    </location>
</feature>
<dbReference type="PROSITE" id="PS51257">
    <property type="entry name" value="PROKAR_LIPOPROTEIN"/>
    <property type="match status" value="1"/>
</dbReference>
<dbReference type="RefSeq" id="WP_170030636.1">
    <property type="nucleotide sequence ID" value="NZ_JABDTL010000001.1"/>
</dbReference>
<gene>
    <name evidence="2" type="ORF">HNQ61_000111</name>
</gene>
<dbReference type="Proteomes" id="UP000582837">
    <property type="component" value="Unassembled WGS sequence"/>
</dbReference>
<evidence type="ECO:0000313" key="3">
    <source>
        <dbReference type="Proteomes" id="UP000582837"/>
    </source>
</evidence>
<dbReference type="EMBL" id="JACHIA010000001">
    <property type="protein sequence ID" value="MBB6068500.1"/>
    <property type="molecule type" value="Genomic_DNA"/>
</dbReference>
<organism evidence="2 3">
    <name type="scientific">Longimicrobium terrae</name>
    <dbReference type="NCBI Taxonomy" id="1639882"/>
    <lineage>
        <taxon>Bacteria</taxon>
        <taxon>Pseudomonadati</taxon>
        <taxon>Gemmatimonadota</taxon>
        <taxon>Longimicrobiia</taxon>
        <taxon>Longimicrobiales</taxon>
        <taxon>Longimicrobiaceae</taxon>
        <taxon>Longimicrobium</taxon>
    </lineage>
</organism>
<sequence>MRTITPRSLYAVGLLSVLSACGVDRTPPDTDSGSGAEASRPDPITTVGSAGSSVPAFVTDSMPAGDSAPAGGDSSAIRSVYTSLAEKDCRVTETDDEVGGSTSRCPGTAGYALMVHDYDARMSVDIVAPGGRVLPLRYSGVITANFSAVGERAEWRMRGANPIALIVRLNANEDPEDPARTTSYLAVAKITPGAACVTDRIAPTTPNANEAARQAADRSATRPCMRDLGEQ</sequence>
<name>A0A841GNP6_9BACT</name>
<evidence type="ECO:0000256" key="1">
    <source>
        <dbReference type="SAM" id="MobiDB-lite"/>
    </source>
</evidence>
<keyword evidence="3" id="KW-1185">Reference proteome</keyword>
<evidence type="ECO:0000313" key="2">
    <source>
        <dbReference type="EMBL" id="MBB6068500.1"/>
    </source>
</evidence>
<accession>A0A841GNP6</accession>
<feature type="region of interest" description="Disordered" evidence="1">
    <location>
        <begin position="25"/>
        <end position="73"/>
    </location>
</feature>
<proteinExistence type="predicted"/>
<dbReference type="AlphaFoldDB" id="A0A841GNP6"/>